<dbReference type="PRINTS" id="PR00509">
    <property type="entry name" value="PGMPMM"/>
</dbReference>
<evidence type="ECO:0000256" key="5">
    <source>
        <dbReference type="ARBA" id="ARBA00010231"/>
    </source>
</evidence>
<dbReference type="InterPro" id="IPR016055">
    <property type="entry name" value="A-D-PHexomutase_a/b/a-I/II/III"/>
</dbReference>
<dbReference type="Gene3D" id="3.30.310.50">
    <property type="entry name" value="Alpha-D-phosphohexomutase, C-terminal domain"/>
    <property type="match status" value="1"/>
</dbReference>
<feature type="domain" description="Alpha-D-phosphohexomutase alpha/beta/alpha" evidence="16">
    <location>
        <begin position="43"/>
        <end position="176"/>
    </location>
</feature>
<evidence type="ECO:0000256" key="2">
    <source>
        <dbReference type="ARBA" id="ARBA00001946"/>
    </source>
</evidence>
<evidence type="ECO:0000313" key="19">
    <source>
        <dbReference type="EMBL" id="MEQ2440189.1"/>
    </source>
</evidence>
<sequence length="570" mass="62352">MKEMELYELWKQKAVGDPDLVQELTSIAGDEVAIKDRFYDELQFGTAGLRGVIGAGTIRMNIYTVRRATQGYADYLLETFDKPSVAIAFDSRIKSDLFAKETACVFAANGIPVHIFKELQPTPVLSFAIRYLKAQGGVVVTASHNPSKYNGYKAYGADGCQMTEEAAGAVMRKMQAVDVFDGAKTMDFDEGVRTGKISIIGDDLLNAYLDAVAAKAIHHGVGKQAGLKVVYTPLNGAGNVPVRKILAREGFEQVYVVPEQEMPDGNFPTAPFPNPEIRQAFECALKLAEQVGPDILLATDPDSDRVGIAVRQDGEYVLMSGNEVGALLFDYICSQRIANGTMPKDPVAVTTIVSTRMTAAIAKKYGVQLIDVLTGFKYIGEQIGLLEKKGEDDRFVFGFEESYGYLAGSYVRDKDAVVGSMLICEMAAFYKQQGRTLYDVMQDLYQEFGFYKNAVDSIVREGAAGMAELQGIMEKLRKNPPAQIAERKVTGIADYQQSTDTDLASDTVNVIHLPKSNVLCYRLEGGAQVIVRPSGTEPKVKIYYTAKAPTSKEADEITEQLKASMNTLLS</sequence>
<keyword evidence="7" id="KW-0597">Phosphoprotein</keyword>
<evidence type="ECO:0000256" key="10">
    <source>
        <dbReference type="ARBA" id="ARBA00023235"/>
    </source>
</evidence>
<proteinExistence type="inferred from homology"/>
<evidence type="ECO:0000256" key="1">
    <source>
        <dbReference type="ARBA" id="ARBA00000443"/>
    </source>
</evidence>
<evidence type="ECO:0000256" key="12">
    <source>
        <dbReference type="ARBA" id="ARBA00041398"/>
    </source>
</evidence>
<dbReference type="InterPro" id="IPR005846">
    <property type="entry name" value="A-D-PHexomutase_a/b/a-III"/>
</dbReference>
<feature type="domain" description="Alpha-D-phosphohexomutase alpha/beta/alpha" evidence="18">
    <location>
        <begin position="321"/>
        <end position="448"/>
    </location>
</feature>
<protein>
    <recommendedName>
        <fullName evidence="11">Phosphoglucomutase</fullName>
        <ecNumber evidence="6">5.4.2.2</ecNumber>
    </recommendedName>
    <alternativeName>
        <fullName evidence="13">Alpha-phosphoglucomutase</fullName>
    </alternativeName>
    <alternativeName>
        <fullName evidence="12">Glucose phosphomutase</fullName>
    </alternativeName>
</protein>
<dbReference type="Pfam" id="PF02879">
    <property type="entry name" value="PGM_PMM_II"/>
    <property type="match status" value="1"/>
</dbReference>
<dbReference type="EC" id="5.4.2.2" evidence="6"/>
<dbReference type="InterPro" id="IPR005841">
    <property type="entry name" value="Alpha-D-phosphohexomutase_SF"/>
</dbReference>
<dbReference type="Proteomes" id="UP001489509">
    <property type="component" value="Unassembled WGS sequence"/>
</dbReference>
<evidence type="ECO:0000256" key="9">
    <source>
        <dbReference type="ARBA" id="ARBA00022842"/>
    </source>
</evidence>
<evidence type="ECO:0000259" key="15">
    <source>
        <dbReference type="Pfam" id="PF00408"/>
    </source>
</evidence>
<evidence type="ECO:0000256" key="7">
    <source>
        <dbReference type="ARBA" id="ARBA00022553"/>
    </source>
</evidence>
<evidence type="ECO:0000256" key="14">
    <source>
        <dbReference type="RuleBase" id="RU004326"/>
    </source>
</evidence>
<keyword evidence="9 14" id="KW-0460">Magnesium</keyword>
<dbReference type="Pfam" id="PF02880">
    <property type="entry name" value="PGM_PMM_III"/>
    <property type="match status" value="1"/>
</dbReference>
<evidence type="ECO:0000256" key="13">
    <source>
        <dbReference type="ARBA" id="ARBA00041467"/>
    </source>
</evidence>
<comment type="caution">
    <text evidence="19">The sequence shown here is derived from an EMBL/GenBank/DDBJ whole genome shotgun (WGS) entry which is preliminary data.</text>
</comment>
<evidence type="ECO:0000259" key="17">
    <source>
        <dbReference type="Pfam" id="PF02879"/>
    </source>
</evidence>
<evidence type="ECO:0000256" key="11">
    <source>
        <dbReference type="ARBA" id="ARBA00039995"/>
    </source>
</evidence>
<dbReference type="Pfam" id="PF00408">
    <property type="entry name" value="PGM_PMM_IV"/>
    <property type="match status" value="1"/>
</dbReference>
<evidence type="ECO:0000256" key="6">
    <source>
        <dbReference type="ARBA" id="ARBA00012728"/>
    </source>
</evidence>
<evidence type="ECO:0000259" key="16">
    <source>
        <dbReference type="Pfam" id="PF02878"/>
    </source>
</evidence>
<comment type="pathway">
    <text evidence="3">Glycolipid metabolism; diglucosyl-diacylglycerol biosynthesis.</text>
</comment>
<dbReference type="PANTHER" id="PTHR45745">
    <property type="entry name" value="PHOSPHOMANNOMUTASE 45A"/>
    <property type="match status" value="1"/>
</dbReference>
<dbReference type="InterPro" id="IPR005843">
    <property type="entry name" value="A-D-PHexomutase_C"/>
</dbReference>
<dbReference type="SUPFAM" id="SSF53738">
    <property type="entry name" value="Phosphoglucomutase, first 3 domains"/>
    <property type="match status" value="3"/>
</dbReference>
<organism evidence="19 20">
    <name type="scientific">Solibaculum intestinale</name>
    <dbReference type="NCBI Taxonomy" id="3133165"/>
    <lineage>
        <taxon>Bacteria</taxon>
        <taxon>Bacillati</taxon>
        <taxon>Bacillota</taxon>
        <taxon>Clostridia</taxon>
        <taxon>Eubacteriales</taxon>
        <taxon>Oscillospiraceae</taxon>
        <taxon>Solibaculum</taxon>
    </lineage>
</organism>
<dbReference type="InterPro" id="IPR005844">
    <property type="entry name" value="A-D-PHexomutase_a/b/a-I"/>
</dbReference>
<comment type="catalytic activity">
    <reaction evidence="1">
        <text>alpha-D-glucose 1-phosphate = alpha-D-glucose 6-phosphate</text>
        <dbReference type="Rhea" id="RHEA:23536"/>
        <dbReference type="ChEBI" id="CHEBI:58225"/>
        <dbReference type="ChEBI" id="CHEBI:58601"/>
        <dbReference type="EC" id="5.4.2.2"/>
    </reaction>
</comment>
<accession>A0ABV1DZW5</accession>
<dbReference type="Gene3D" id="3.40.120.10">
    <property type="entry name" value="Alpha-D-Glucose-1,6-Bisphosphate, subunit A, domain 3"/>
    <property type="match status" value="3"/>
</dbReference>
<reference evidence="19 20" key="1">
    <citation type="submission" date="2024-03" db="EMBL/GenBank/DDBJ databases">
        <title>Human intestinal bacterial collection.</title>
        <authorList>
            <person name="Pauvert C."/>
            <person name="Hitch T.C.A."/>
            <person name="Clavel T."/>
        </authorList>
    </citation>
    <scope>NUCLEOTIDE SEQUENCE [LARGE SCALE GENOMIC DNA]</scope>
    <source>
        <strain evidence="19 20">CLA-JM-H44</strain>
    </source>
</reference>
<dbReference type="InterPro" id="IPR036900">
    <property type="entry name" value="A-D-PHexomutase_C_sf"/>
</dbReference>
<dbReference type="CDD" id="cd05799">
    <property type="entry name" value="PGM2"/>
    <property type="match status" value="1"/>
</dbReference>
<keyword evidence="20" id="KW-1185">Reference proteome</keyword>
<keyword evidence="10 19" id="KW-0413">Isomerase</keyword>
<dbReference type="InterPro" id="IPR005845">
    <property type="entry name" value="A-D-PHexomutase_a/b/a-II"/>
</dbReference>
<dbReference type="RefSeq" id="WP_349218603.1">
    <property type="nucleotide sequence ID" value="NZ_JBBMFD010000006.1"/>
</dbReference>
<dbReference type="PANTHER" id="PTHR45745:SF1">
    <property type="entry name" value="PHOSPHOGLUCOMUTASE 2B-RELATED"/>
    <property type="match status" value="1"/>
</dbReference>
<gene>
    <name evidence="19" type="ORF">WMO26_05045</name>
</gene>
<dbReference type="SUPFAM" id="SSF55957">
    <property type="entry name" value="Phosphoglucomutase, C-terminal domain"/>
    <property type="match status" value="1"/>
</dbReference>
<evidence type="ECO:0000256" key="3">
    <source>
        <dbReference type="ARBA" id="ARBA00005164"/>
    </source>
</evidence>
<comment type="pathway">
    <text evidence="4">Lipid metabolism.</text>
</comment>
<comment type="similarity">
    <text evidence="5 14">Belongs to the phosphohexose mutase family.</text>
</comment>
<dbReference type="InterPro" id="IPR016066">
    <property type="entry name" value="A-D-PHexomutase_CS"/>
</dbReference>
<feature type="domain" description="Alpha-D-phosphohexomutase alpha/beta/alpha" evidence="17">
    <location>
        <begin position="207"/>
        <end position="311"/>
    </location>
</feature>
<dbReference type="PROSITE" id="PS00710">
    <property type="entry name" value="PGM_PMM"/>
    <property type="match status" value="1"/>
</dbReference>
<dbReference type="GO" id="GO:0016853">
    <property type="term" value="F:isomerase activity"/>
    <property type="evidence" value="ECO:0007669"/>
    <property type="project" value="UniProtKB-KW"/>
</dbReference>
<name>A0ABV1DZW5_9FIRM</name>
<dbReference type="Pfam" id="PF02878">
    <property type="entry name" value="PGM_PMM_I"/>
    <property type="match status" value="1"/>
</dbReference>
<feature type="domain" description="Alpha-D-phosphohexomutase C-terminal" evidence="15">
    <location>
        <begin position="523"/>
        <end position="561"/>
    </location>
</feature>
<keyword evidence="8 14" id="KW-0479">Metal-binding</keyword>
<comment type="cofactor">
    <cofactor evidence="2">
        <name>Mg(2+)</name>
        <dbReference type="ChEBI" id="CHEBI:18420"/>
    </cofactor>
</comment>
<dbReference type="EMBL" id="JBBMFD010000006">
    <property type="protein sequence ID" value="MEQ2440189.1"/>
    <property type="molecule type" value="Genomic_DNA"/>
</dbReference>
<evidence type="ECO:0000256" key="4">
    <source>
        <dbReference type="ARBA" id="ARBA00005189"/>
    </source>
</evidence>
<evidence type="ECO:0000313" key="20">
    <source>
        <dbReference type="Proteomes" id="UP001489509"/>
    </source>
</evidence>
<evidence type="ECO:0000259" key="18">
    <source>
        <dbReference type="Pfam" id="PF02880"/>
    </source>
</evidence>
<evidence type="ECO:0000256" key="8">
    <source>
        <dbReference type="ARBA" id="ARBA00022723"/>
    </source>
</evidence>